<reference evidence="2" key="1">
    <citation type="journal article" date="2020" name="Stud. Mycol.">
        <title>101 Dothideomycetes genomes: a test case for predicting lifestyles and emergence of pathogens.</title>
        <authorList>
            <person name="Haridas S."/>
            <person name="Albert R."/>
            <person name="Binder M."/>
            <person name="Bloem J."/>
            <person name="Labutti K."/>
            <person name="Salamov A."/>
            <person name="Andreopoulos B."/>
            <person name="Baker S."/>
            <person name="Barry K."/>
            <person name="Bills G."/>
            <person name="Bluhm B."/>
            <person name="Cannon C."/>
            <person name="Castanera R."/>
            <person name="Culley D."/>
            <person name="Daum C."/>
            <person name="Ezra D."/>
            <person name="Gonzalez J."/>
            <person name="Henrissat B."/>
            <person name="Kuo A."/>
            <person name="Liang C."/>
            <person name="Lipzen A."/>
            <person name="Lutzoni F."/>
            <person name="Magnuson J."/>
            <person name="Mondo S."/>
            <person name="Nolan M."/>
            <person name="Ohm R."/>
            <person name="Pangilinan J."/>
            <person name="Park H.-J."/>
            <person name="Ramirez L."/>
            <person name="Alfaro M."/>
            <person name="Sun H."/>
            <person name="Tritt A."/>
            <person name="Yoshinaga Y."/>
            <person name="Zwiers L.-H."/>
            <person name="Turgeon B."/>
            <person name="Goodwin S."/>
            <person name="Spatafora J."/>
            <person name="Crous P."/>
            <person name="Grigoriev I."/>
        </authorList>
    </citation>
    <scope>NUCLEOTIDE SEQUENCE</scope>
    <source>
        <strain evidence="2">CBS 122368</strain>
    </source>
</reference>
<sequence length="133" mass="14504">IGTDKLGSCSVILILSPLGAILGHVSPLPDGNTSDRNAGDEHVRSFVGRITGYYRQCQDLFPANPGSWVVCAVYQGHVALPDQQRIMEMKLREVGLTPDTSRTYVVPFSDSHPDRGSVFVDGRGDTIQVYVED</sequence>
<keyword evidence="3" id="KW-1185">Reference proteome</keyword>
<proteinExistence type="predicted"/>
<dbReference type="AlphaFoldDB" id="A0A6A6IWC2"/>
<gene>
    <name evidence="2" type="ORF">BU26DRAFT_380474</name>
</gene>
<feature type="non-terminal residue" evidence="2">
    <location>
        <position position="133"/>
    </location>
</feature>
<name>A0A6A6IWC2_9PLEO</name>
<evidence type="ECO:0000313" key="3">
    <source>
        <dbReference type="Proteomes" id="UP000800094"/>
    </source>
</evidence>
<feature type="chain" id="PRO_5025666673" evidence="1">
    <location>
        <begin position="24"/>
        <end position="133"/>
    </location>
</feature>
<dbReference type="EMBL" id="ML987190">
    <property type="protein sequence ID" value="KAF2254232.1"/>
    <property type="molecule type" value="Genomic_DNA"/>
</dbReference>
<dbReference type="OrthoDB" id="5368615at2759"/>
<accession>A0A6A6IWC2</accession>
<feature type="signal peptide" evidence="1">
    <location>
        <begin position="1"/>
        <end position="23"/>
    </location>
</feature>
<protein>
    <submittedName>
        <fullName evidence="2">Uncharacterized protein</fullName>
    </submittedName>
</protein>
<organism evidence="2 3">
    <name type="scientific">Trematosphaeria pertusa</name>
    <dbReference type="NCBI Taxonomy" id="390896"/>
    <lineage>
        <taxon>Eukaryota</taxon>
        <taxon>Fungi</taxon>
        <taxon>Dikarya</taxon>
        <taxon>Ascomycota</taxon>
        <taxon>Pezizomycotina</taxon>
        <taxon>Dothideomycetes</taxon>
        <taxon>Pleosporomycetidae</taxon>
        <taxon>Pleosporales</taxon>
        <taxon>Massarineae</taxon>
        <taxon>Trematosphaeriaceae</taxon>
        <taxon>Trematosphaeria</taxon>
    </lineage>
</organism>
<evidence type="ECO:0000313" key="2">
    <source>
        <dbReference type="EMBL" id="KAF2254232.1"/>
    </source>
</evidence>
<dbReference type="GeneID" id="54575898"/>
<keyword evidence="1" id="KW-0732">Signal</keyword>
<evidence type="ECO:0000256" key="1">
    <source>
        <dbReference type="SAM" id="SignalP"/>
    </source>
</evidence>
<dbReference type="RefSeq" id="XP_033689236.1">
    <property type="nucleotide sequence ID" value="XM_033822568.1"/>
</dbReference>
<dbReference type="Proteomes" id="UP000800094">
    <property type="component" value="Unassembled WGS sequence"/>
</dbReference>
<feature type="non-terminal residue" evidence="2">
    <location>
        <position position="1"/>
    </location>
</feature>